<dbReference type="PANTHER" id="PTHR11803:SF39">
    <property type="entry name" value="2-IMINOBUTANOATE_2-IMINOPROPANOATE DEAMINASE"/>
    <property type="match status" value="1"/>
</dbReference>
<evidence type="ECO:0000313" key="2">
    <source>
        <dbReference type="EMBL" id="MDM5147952.1"/>
    </source>
</evidence>
<reference evidence="2" key="1">
    <citation type="submission" date="2022-08" db="EMBL/GenBank/DDBJ databases">
        <authorList>
            <person name="Dzunkova M."/>
            <person name="La Clair J."/>
            <person name="Tyml T."/>
            <person name="Doud D."/>
            <person name="Schulz F."/>
            <person name="Piquer S."/>
            <person name="Porcel Sanchis D."/>
            <person name="Osborn A."/>
            <person name="Robinson D."/>
            <person name="Louie K.B."/>
            <person name="Bowen B.P."/>
            <person name="Bowers R."/>
            <person name="Lee J."/>
            <person name="Arnau Llombart V."/>
            <person name="Diaz Villanueva W."/>
            <person name="Gosliner T."/>
            <person name="Northen T."/>
            <person name="Cheng J.-F."/>
            <person name="Burkart M.D."/>
            <person name="Woyke T."/>
        </authorList>
    </citation>
    <scope>NUCLEOTIDE SEQUENCE</scope>
    <source>
        <strain evidence="2">Df01</strain>
    </source>
</reference>
<organism evidence="2 3">
    <name type="scientific">Candidatus Doriopsillibacter californiensis</name>
    <dbReference type="NCBI Taxonomy" id="2970740"/>
    <lineage>
        <taxon>Bacteria</taxon>
        <taxon>Pseudomonadati</taxon>
        <taxon>Pseudomonadota</taxon>
        <taxon>Gammaproteobacteria</taxon>
        <taxon>Candidatus Tethybacterales</taxon>
        <taxon>Candidatus Persebacteraceae</taxon>
        <taxon>Candidatus Doriopsillibacter</taxon>
    </lineage>
</organism>
<comment type="similarity">
    <text evidence="1">Belongs to the RutC family.</text>
</comment>
<dbReference type="InterPro" id="IPR006175">
    <property type="entry name" value="YjgF/YER057c/UK114"/>
</dbReference>
<name>A0ABT7QMQ9_9GAMM</name>
<reference evidence="2" key="2">
    <citation type="journal article" date="2023" name="Microbiome">
        <title>Synthase-selected sorting approach identifies a beta-lactone synthase in a nudibranch symbiotic bacterium.</title>
        <authorList>
            <person name="Dzunkova M."/>
            <person name="La Clair J.J."/>
            <person name="Tyml T."/>
            <person name="Doud D."/>
            <person name="Schulz F."/>
            <person name="Piquer-Esteban S."/>
            <person name="Porcel Sanchis D."/>
            <person name="Osborn A."/>
            <person name="Robinson D."/>
            <person name="Louie K.B."/>
            <person name="Bowen B.P."/>
            <person name="Bowers R.M."/>
            <person name="Lee J."/>
            <person name="Arnau V."/>
            <person name="Diaz-Villanueva W."/>
            <person name="Stepanauskas R."/>
            <person name="Gosliner T."/>
            <person name="Date S.V."/>
            <person name="Northen T.R."/>
            <person name="Cheng J.F."/>
            <person name="Burkart M.D."/>
            <person name="Woyke T."/>
        </authorList>
    </citation>
    <scope>NUCLEOTIDE SEQUENCE</scope>
    <source>
        <strain evidence="2">Df01</strain>
    </source>
</reference>
<evidence type="ECO:0000313" key="3">
    <source>
        <dbReference type="Proteomes" id="UP001168167"/>
    </source>
</evidence>
<dbReference type="InterPro" id="IPR006056">
    <property type="entry name" value="RidA"/>
</dbReference>
<dbReference type="Proteomes" id="UP001168167">
    <property type="component" value="Unassembled WGS sequence"/>
</dbReference>
<gene>
    <name evidence="2" type="ORF">NQX30_06165</name>
</gene>
<comment type="caution">
    <text evidence="2">The sequence shown here is derived from an EMBL/GenBank/DDBJ whole genome shotgun (WGS) entry which is preliminary data.</text>
</comment>
<dbReference type="CDD" id="cd00448">
    <property type="entry name" value="YjgF_YER057c_UK114_family"/>
    <property type="match status" value="1"/>
</dbReference>
<dbReference type="Pfam" id="PF01042">
    <property type="entry name" value="Ribonuc_L-PSP"/>
    <property type="match status" value="1"/>
</dbReference>
<dbReference type="NCBIfam" id="TIGR00004">
    <property type="entry name" value="Rid family detoxifying hydrolase"/>
    <property type="match status" value="1"/>
</dbReference>
<sequence length="129" mass="13321">MNNKTIIQTNTAPQAIGAYSQAVSHGGLVFISGQIPLDPSTGALVEGGAEAQVECVFDNLAAVCEAAGGKLDDIIKLNVYLIDLTDFSVVNATMESRFSRPFPARAAVGVAALPKGARVEAEAIMATSI</sequence>
<protein>
    <submittedName>
        <fullName evidence="2">Rid family detoxifying hydrolase</fullName>
    </submittedName>
</protein>
<dbReference type="PANTHER" id="PTHR11803">
    <property type="entry name" value="2-IMINOBUTANOATE/2-IMINOPROPANOATE DEAMINASE RIDA"/>
    <property type="match status" value="1"/>
</dbReference>
<dbReference type="EMBL" id="JANQAO010000003">
    <property type="protein sequence ID" value="MDM5147952.1"/>
    <property type="molecule type" value="Genomic_DNA"/>
</dbReference>
<dbReference type="InterPro" id="IPR035959">
    <property type="entry name" value="RutC-like_sf"/>
</dbReference>
<dbReference type="GO" id="GO:0016787">
    <property type="term" value="F:hydrolase activity"/>
    <property type="evidence" value="ECO:0007669"/>
    <property type="project" value="UniProtKB-KW"/>
</dbReference>
<keyword evidence="2" id="KW-0378">Hydrolase</keyword>
<accession>A0ABT7QMQ9</accession>
<dbReference type="Gene3D" id="3.30.1330.40">
    <property type="entry name" value="RutC-like"/>
    <property type="match status" value="1"/>
</dbReference>
<keyword evidence="3" id="KW-1185">Reference proteome</keyword>
<proteinExistence type="inferred from homology"/>
<dbReference type="SUPFAM" id="SSF55298">
    <property type="entry name" value="YjgF-like"/>
    <property type="match status" value="1"/>
</dbReference>
<evidence type="ECO:0000256" key="1">
    <source>
        <dbReference type="ARBA" id="ARBA00010552"/>
    </source>
</evidence>